<evidence type="ECO:0000256" key="2">
    <source>
        <dbReference type="ARBA" id="ARBA00022803"/>
    </source>
</evidence>
<dbReference type="Proteomes" id="UP000323324">
    <property type="component" value="Unassembled WGS sequence"/>
</dbReference>
<sequence>MKSILYSLVLLLTIASCSKISNSKDITAAQDYNSFLNTENKTVDLIKKEYAFWSQKLEKTPNQFPYLGKMAGLNGSKFETTGDISKLIEAEKNYLILNKKTNYDNASYLRGLARNYISQHKFRNALELLLKAEENGEKLTDTQKMLFDVYLELGDDEKAKFYLEKLINLNSFDFLIRTAKWNDHKGNLDAAIKYMEQAVVKAETSKNEGLMQWSYTNLADFYGHNGEIQKSYNYYLKALQLDPNDAYSKKGIAWIVYSYERNPEEAMRILNTVTKNYNTPDFYLLKAEISEYMKNDVAKDNYLEAYNQVVKNENYGDMYNAYNVQLWADNNTNLDAALAVSKREIANRPTPLSYDLLAWSEFRKGNFDKALDIVEAYVVNKTFEPNALYHIAEIYKANQRLDKVKSLKKELKDSAYELGPLMEIKINQL</sequence>
<dbReference type="RefSeq" id="WP_148368749.1">
    <property type="nucleotide sequence ID" value="NZ_VSKM01000003.1"/>
</dbReference>
<dbReference type="PANTHER" id="PTHR45586:SF1">
    <property type="entry name" value="LIPOPOLYSACCHARIDE ASSEMBLY PROTEIN B"/>
    <property type="match status" value="1"/>
</dbReference>
<feature type="signal peptide" evidence="4">
    <location>
        <begin position="1"/>
        <end position="23"/>
    </location>
</feature>
<dbReference type="Pfam" id="PF13181">
    <property type="entry name" value="TPR_8"/>
    <property type="match status" value="2"/>
</dbReference>
<keyword evidence="6" id="KW-1185">Reference proteome</keyword>
<protein>
    <submittedName>
        <fullName evidence="5">Cell surface protein</fullName>
    </submittedName>
</protein>
<evidence type="ECO:0000256" key="4">
    <source>
        <dbReference type="SAM" id="SignalP"/>
    </source>
</evidence>
<dbReference type="PANTHER" id="PTHR45586">
    <property type="entry name" value="TPR REPEAT-CONTAINING PROTEIN PA4667"/>
    <property type="match status" value="1"/>
</dbReference>
<dbReference type="PROSITE" id="PS50005">
    <property type="entry name" value="TPR"/>
    <property type="match status" value="1"/>
</dbReference>
<feature type="chain" id="PRO_5034223166" evidence="4">
    <location>
        <begin position="24"/>
        <end position="429"/>
    </location>
</feature>
<dbReference type="InterPro" id="IPR051012">
    <property type="entry name" value="CellSynth/LPSAsmb/PSIAsmb"/>
</dbReference>
<dbReference type="EMBL" id="VSKM01000003">
    <property type="protein sequence ID" value="TYB77461.1"/>
    <property type="molecule type" value="Genomic_DNA"/>
</dbReference>
<dbReference type="PROSITE" id="PS51257">
    <property type="entry name" value="PROKAR_LIPOPROTEIN"/>
    <property type="match status" value="1"/>
</dbReference>
<dbReference type="AlphaFoldDB" id="A0A8H2QK77"/>
<accession>A0A8H2QK77</accession>
<evidence type="ECO:0000256" key="1">
    <source>
        <dbReference type="ARBA" id="ARBA00022737"/>
    </source>
</evidence>
<dbReference type="SMART" id="SM00028">
    <property type="entry name" value="TPR"/>
    <property type="match status" value="3"/>
</dbReference>
<dbReference type="SUPFAM" id="SSF48452">
    <property type="entry name" value="TPR-like"/>
    <property type="match status" value="1"/>
</dbReference>
<evidence type="ECO:0000256" key="3">
    <source>
        <dbReference type="PROSITE-ProRule" id="PRU00339"/>
    </source>
</evidence>
<dbReference type="InterPro" id="IPR019734">
    <property type="entry name" value="TPR_rpt"/>
</dbReference>
<dbReference type="SUPFAM" id="SSF81901">
    <property type="entry name" value="HCP-like"/>
    <property type="match status" value="1"/>
</dbReference>
<keyword evidence="4" id="KW-0732">Signal</keyword>
<feature type="repeat" description="TPR" evidence="3">
    <location>
        <begin position="212"/>
        <end position="245"/>
    </location>
</feature>
<organism evidence="5 6">
    <name type="scientific">Bizionia saleffrena</name>
    <dbReference type="NCBI Taxonomy" id="291189"/>
    <lineage>
        <taxon>Bacteria</taxon>
        <taxon>Pseudomonadati</taxon>
        <taxon>Bacteroidota</taxon>
        <taxon>Flavobacteriia</taxon>
        <taxon>Flavobacteriales</taxon>
        <taxon>Flavobacteriaceae</taxon>
        <taxon>Bizionia</taxon>
    </lineage>
</organism>
<keyword evidence="2 3" id="KW-0802">TPR repeat</keyword>
<proteinExistence type="predicted"/>
<comment type="caution">
    <text evidence="5">The sequence shown here is derived from an EMBL/GenBank/DDBJ whole genome shotgun (WGS) entry which is preliminary data.</text>
</comment>
<evidence type="ECO:0000313" key="6">
    <source>
        <dbReference type="Proteomes" id="UP000323324"/>
    </source>
</evidence>
<reference evidence="5 6" key="1">
    <citation type="submission" date="2019-08" db="EMBL/GenBank/DDBJ databases">
        <title>Genomes of Antarctic Bizionia species.</title>
        <authorList>
            <person name="Bowman J.P."/>
        </authorList>
    </citation>
    <scope>NUCLEOTIDE SEQUENCE [LARGE SCALE GENOMIC DNA]</scope>
    <source>
        <strain evidence="5 6">HFD</strain>
    </source>
</reference>
<evidence type="ECO:0000313" key="5">
    <source>
        <dbReference type="EMBL" id="TYB77461.1"/>
    </source>
</evidence>
<name>A0A8H2QK77_9FLAO</name>
<dbReference type="Gene3D" id="1.25.40.10">
    <property type="entry name" value="Tetratricopeptide repeat domain"/>
    <property type="match status" value="2"/>
</dbReference>
<keyword evidence="1" id="KW-0677">Repeat</keyword>
<gene>
    <name evidence="5" type="ORF">ES676_03975</name>
</gene>
<dbReference type="InterPro" id="IPR011990">
    <property type="entry name" value="TPR-like_helical_dom_sf"/>
</dbReference>